<keyword evidence="2" id="KW-1185">Reference proteome</keyword>
<accession>A0ABP8TN23</accession>
<comment type="caution">
    <text evidence="1">The sequence shown here is derived from an EMBL/GenBank/DDBJ whole genome shotgun (WGS) entry which is preliminary data.</text>
</comment>
<gene>
    <name evidence="1" type="ORF">GCM10023195_51780</name>
</gene>
<protein>
    <submittedName>
        <fullName evidence="1">Uncharacterized protein</fullName>
    </submittedName>
</protein>
<sequence length="324" mass="35014">MLFEQMGIDLYPHPHLGFTLPPGHRSAVINTDGEGFRISDSPFGPVGSESWLEAGGGDLLLGSSVAFGMAAGSDDATPASQLAALTGRRWLNLAVIAANSLQELIAAIPYLHAASTVVLFSGFGNYMAVMRTRKSPGSVFGPILYEGTYAKLTQVPLFDLAELASGRMPEDFEAATSGPPEEETDLSTIGARVETAASAQLRDLTFLARAADPRTRIVFCLQPWASPRTRDLTPEELTHYDFQKSSWGVPNEVLEEHLDPFAAMLAAGCEQLGVEFFEMKADEFVGTCFLTNGILTDEGNRQAAQIIHRYLSETPAVRRRTTVG</sequence>
<name>A0ABP8TN23_9ACTN</name>
<reference evidence="2" key="1">
    <citation type="journal article" date="2019" name="Int. J. Syst. Evol. Microbiol.">
        <title>The Global Catalogue of Microorganisms (GCM) 10K type strain sequencing project: providing services to taxonomists for standard genome sequencing and annotation.</title>
        <authorList>
            <consortium name="The Broad Institute Genomics Platform"/>
            <consortium name="The Broad Institute Genome Sequencing Center for Infectious Disease"/>
            <person name="Wu L."/>
            <person name="Ma J."/>
        </authorList>
    </citation>
    <scope>NUCLEOTIDE SEQUENCE [LARGE SCALE GENOMIC DNA]</scope>
    <source>
        <strain evidence="2">JCM 17938</strain>
    </source>
</reference>
<dbReference type="Proteomes" id="UP001500212">
    <property type="component" value="Unassembled WGS sequence"/>
</dbReference>
<evidence type="ECO:0000313" key="1">
    <source>
        <dbReference type="EMBL" id="GAA4612123.1"/>
    </source>
</evidence>
<organism evidence="1 2">
    <name type="scientific">Actinoallomurus liliacearum</name>
    <dbReference type="NCBI Taxonomy" id="1080073"/>
    <lineage>
        <taxon>Bacteria</taxon>
        <taxon>Bacillati</taxon>
        <taxon>Actinomycetota</taxon>
        <taxon>Actinomycetes</taxon>
        <taxon>Streptosporangiales</taxon>
        <taxon>Thermomonosporaceae</taxon>
        <taxon>Actinoallomurus</taxon>
    </lineage>
</organism>
<proteinExistence type="predicted"/>
<dbReference type="EMBL" id="BAABHJ010000019">
    <property type="protein sequence ID" value="GAA4612123.1"/>
    <property type="molecule type" value="Genomic_DNA"/>
</dbReference>
<evidence type="ECO:0000313" key="2">
    <source>
        <dbReference type="Proteomes" id="UP001500212"/>
    </source>
</evidence>